<dbReference type="KEGG" id="rpc:RPC_3216"/>
<protein>
    <submittedName>
        <fullName evidence="1">Uncharacterized protein</fullName>
    </submittedName>
</protein>
<dbReference type="Gene3D" id="3.90.226.10">
    <property type="entry name" value="2-enoyl-CoA Hydratase, Chain A, domain 1"/>
    <property type="match status" value="1"/>
</dbReference>
<organism evidence="1">
    <name type="scientific">Rhodopseudomonas palustris (strain BisB18)</name>
    <dbReference type="NCBI Taxonomy" id="316056"/>
    <lineage>
        <taxon>Bacteria</taxon>
        <taxon>Pseudomonadati</taxon>
        <taxon>Pseudomonadota</taxon>
        <taxon>Alphaproteobacteria</taxon>
        <taxon>Hyphomicrobiales</taxon>
        <taxon>Nitrobacteraceae</taxon>
        <taxon>Rhodopseudomonas</taxon>
    </lineage>
</organism>
<dbReference type="HOGENOM" id="CLU_072288_0_0_5"/>
<reference evidence="1" key="1">
    <citation type="submission" date="2006-03" db="EMBL/GenBank/DDBJ databases">
        <title>Complete sequence of Rhodopseudomonas palustris BisB18.</title>
        <authorList>
            <consortium name="US DOE Joint Genome Institute"/>
            <person name="Copeland A."/>
            <person name="Lucas S."/>
            <person name="Lapidus A."/>
            <person name="Barry K."/>
            <person name="Detter J.C."/>
            <person name="Glavina del Rio T."/>
            <person name="Hammon N."/>
            <person name="Israni S."/>
            <person name="Dalin E."/>
            <person name="Tice H."/>
            <person name="Pitluck S."/>
            <person name="Chain P."/>
            <person name="Malfatti S."/>
            <person name="Shin M."/>
            <person name="Vergez L."/>
            <person name="Schmutz J."/>
            <person name="Larimer F."/>
            <person name="Land M."/>
            <person name="Hauser L."/>
            <person name="Pelletier D.A."/>
            <person name="Kyrpides N."/>
            <person name="Anderson I."/>
            <person name="Oda Y."/>
            <person name="Harwood C.S."/>
            <person name="Richardson P."/>
        </authorList>
    </citation>
    <scope>NUCLEOTIDE SEQUENCE [LARGE SCALE GENOMIC DNA]</scope>
    <source>
        <strain evidence="1">BisB18</strain>
    </source>
</reference>
<sequence>MAQSSILQRRFRAWLSGNPDESVLRWLFRGTLAVTFAVLAADLATMNGWLNPADIALTPAEQREASPGLGLPAVPAILSPWLPGGNPRLAPMPQPDGVMNKPMRFELVNGGRLLATGSITPGVSEAFATEIAQHGEYIKTVVLNSPGGSVGDALAMGRLIREKKLATEVEAGKYCASSCPLMFVGGVERRAGSKAAIGVHQVFAMSQAATGAPRDEMSDAQRISARCQRYLGDMGINLQVWVHAMETPKDKLFVFTPEELKSLNVVTAQAGPAQAAVPPGASTAPAARAK</sequence>
<dbReference type="AlphaFoldDB" id="Q212C8"/>
<proteinExistence type="predicted"/>
<evidence type="ECO:0000313" key="1">
    <source>
        <dbReference type="EMBL" id="ABD88758.1"/>
    </source>
</evidence>
<dbReference type="SUPFAM" id="SSF52096">
    <property type="entry name" value="ClpP/crotonase"/>
    <property type="match status" value="1"/>
</dbReference>
<dbReference type="EMBL" id="CP000301">
    <property type="protein sequence ID" value="ABD88758.1"/>
    <property type="molecule type" value="Genomic_DNA"/>
</dbReference>
<gene>
    <name evidence="1" type="ordered locus">RPC_3216</name>
</gene>
<dbReference type="InterPro" id="IPR029045">
    <property type="entry name" value="ClpP/crotonase-like_dom_sf"/>
</dbReference>
<accession>Q212C8</accession>
<name>Q212C8_RHOPB</name>
<dbReference type="RefSeq" id="WP_011473647.1">
    <property type="nucleotide sequence ID" value="NC_007925.1"/>
</dbReference>
<dbReference type="OrthoDB" id="5936191at2"/>
<dbReference type="STRING" id="316056.RPC_3216"/>
<dbReference type="eggNOG" id="COG3904">
    <property type="taxonomic scope" value="Bacteria"/>
</dbReference>